<dbReference type="AlphaFoldDB" id="A0A820P5T7"/>
<dbReference type="SUPFAM" id="SSF53300">
    <property type="entry name" value="vWA-like"/>
    <property type="match status" value="1"/>
</dbReference>
<comment type="caution">
    <text evidence="1">The sequence shown here is derived from an EMBL/GenBank/DDBJ whole genome shotgun (WGS) entry which is preliminary data.</text>
</comment>
<dbReference type="InterPro" id="IPR036465">
    <property type="entry name" value="vWFA_dom_sf"/>
</dbReference>
<name>A0A820P5T7_9BILA</name>
<accession>A0A820P5T7</accession>
<dbReference type="Proteomes" id="UP000663866">
    <property type="component" value="Unassembled WGS sequence"/>
</dbReference>
<evidence type="ECO:0000313" key="2">
    <source>
        <dbReference type="Proteomes" id="UP000663866"/>
    </source>
</evidence>
<protein>
    <recommendedName>
        <fullName evidence="3">VWFA domain-containing protein</fullName>
    </recommendedName>
</protein>
<sequence length="143" mass="15535">MFGDSAKLACCFEDLKTFGVLSKIKEYEGKVGGGTAFGPPVLLISKAIETGNANKKSNKFVLPSIIFLADGEASFPQQELNSLKEKHRKNIVNFWSVGLGSTTFPILEQINNAMNGTFKNITDAKELVTLYAEMASAKPLKQS</sequence>
<keyword evidence="2" id="KW-1185">Reference proteome</keyword>
<dbReference type="EMBL" id="CAJOBG010040856">
    <property type="protein sequence ID" value="CAF4403059.1"/>
    <property type="molecule type" value="Genomic_DNA"/>
</dbReference>
<reference evidence="1" key="1">
    <citation type="submission" date="2021-02" db="EMBL/GenBank/DDBJ databases">
        <authorList>
            <person name="Nowell W R."/>
        </authorList>
    </citation>
    <scope>NUCLEOTIDE SEQUENCE</scope>
</reference>
<organism evidence="1 2">
    <name type="scientific">Rotaria magnacalcarata</name>
    <dbReference type="NCBI Taxonomy" id="392030"/>
    <lineage>
        <taxon>Eukaryota</taxon>
        <taxon>Metazoa</taxon>
        <taxon>Spiralia</taxon>
        <taxon>Gnathifera</taxon>
        <taxon>Rotifera</taxon>
        <taxon>Eurotatoria</taxon>
        <taxon>Bdelloidea</taxon>
        <taxon>Philodinida</taxon>
        <taxon>Philodinidae</taxon>
        <taxon>Rotaria</taxon>
    </lineage>
</organism>
<proteinExistence type="predicted"/>
<dbReference type="Gene3D" id="3.40.50.410">
    <property type="entry name" value="von Willebrand factor, type A domain"/>
    <property type="match status" value="1"/>
</dbReference>
<evidence type="ECO:0000313" key="1">
    <source>
        <dbReference type="EMBL" id="CAF4403059.1"/>
    </source>
</evidence>
<evidence type="ECO:0008006" key="3">
    <source>
        <dbReference type="Google" id="ProtNLM"/>
    </source>
</evidence>
<gene>
    <name evidence="1" type="ORF">OVN521_LOCUS34989</name>
</gene>